<evidence type="ECO:0000313" key="8">
    <source>
        <dbReference type="EMBL" id="KAF2171765.1"/>
    </source>
</evidence>
<keyword evidence="3" id="KW-0805">Transcription regulation</keyword>
<gene>
    <name evidence="8" type="ORF">M409DRAFT_50412</name>
</gene>
<protein>
    <recommendedName>
        <fullName evidence="7">Zn(2)-C6 fungal-type domain-containing protein</fullName>
    </recommendedName>
</protein>
<accession>A0A6A6CXK5</accession>
<dbReference type="PROSITE" id="PS50048">
    <property type="entry name" value="ZN2_CY6_FUNGAL_2"/>
    <property type="match status" value="1"/>
</dbReference>
<dbReference type="InterPro" id="IPR052360">
    <property type="entry name" value="Transcr_Regulatory_Proteins"/>
</dbReference>
<dbReference type="PROSITE" id="PS00463">
    <property type="entry name" value="ZN2_CY6_FUNGAL_1"/>
    <property type="match status" value="1"/>
</dbReference>
<dbReference type="GO" id="GO:0000981">
    <property type="term" value="F:DNA-binding transcription factor activity, RNA polymerase II-specific"/>
    <property type="evidence" value="ECO:0007669"/>
    <property type="project" value="InterPro"/>
</dbReference>
<feature type="domain" description="Zn(2)-C6 fungal-type" evidence="7">
    <location>
        <begin position="18"/>
        <end position="46"/>
    </location>
</feature>
<keyword evidence="5" id="KW-0804">Transcription</keyword>
<dbReference type="GO" id="GO:0008270">
    <property type="term" value="F:zinc ion binding"/>
    <property type="evidence" value="ECO:0007669"/>
    <property type="project" value="InterPro"/>
</dbReference>
<evidence type="ECO:0000259" key="7">
    <source>
        <dbReference type="PROSITE" id="PS50048"/>
    </source>
</evidence>
<dbReference type="SMART" id="SM00066">
    <property type="entry name" value="GAL4"/>
    <property type="match status" value="1"/>
</dbReference>
<dbReference type="AlphaFoldDB" id="A0A6A6CXK5"/>
<dbReference type="GeneID" id="54564799"/>
<evidence type="ECO:0000256" key="1">
    <source>
        <dbReference type="ARBA" id="ARBA00022723"/>
    </source>
</evidence>
<dbReference type="Proteomes" id="UP000799537">
    <property type="component" value="Unassembled WGS sequence"/>
</dbReference>
<dbReference type="InterPro" id="IPR001138">
    <property type="entry name" value="Zn2Cys6_DnaBD"/>
</dbReference>
<dbReference type="SUPFAM" id="SSF57701">
    <property type="entry name" value="Zn2/Cys6 DNA-binding domain"/>
    <property type="match status" value="1"/>
</dbReference>
<evidence type="ECO:0000256" key="6">
    <source>
        <dbReference type="ARBA" id="ARBA00023242"/>
    </source>
</evidence>
<reference evidence="8" key="1">
    <citation type="journal article" date="2020" name="Stud. Mycol.">
        <title>101 Dothideomycetes genomes: a test case for predicting lifestyles and emergence of pathogens.</title>
        <authorList>
            <person name="Haridas S."/>
            <person name="Albert R."/>
            <person name="Binder M."/>
            <person name="Bloem J."/>
            <person name="Labutti K."/>
            <person name="Salamov A."/>
            <person name="Andreopoulos B."/>
            <person name="Baker S."/>
            <person name="Barry K."/>
            <person name="Bills G."/>
            <person name="Bluhm B."/>
            <person name="Cannon C."/>
            <person name="Castanera R."/>
            <person name="Culley D."/>
            <person name="Daum C."/>
            <person name="Ezra D."/>
            <person name="Gonzalez J."/>
            <person name="Henrissat B."/>
            <person name="Kuo A."/>
            <person name="Liang C."/>
            <person name="Lipzen A."/>
            <person name="Lutzoni F."/>
            <person name="Magnuson J."/>
            <person name="Mondo S."/>
            <person name="Nolan M."/>
            <person name="Ohm R."/>
            <person name="Pangilinan J."/>
            <person name="Park H.-J."/>
            <person name="Ramirez L."/>
            <person name="Alfaro M."/>
            <person name="Sun H."/>
            <person name="Tritt A."/>
            <person name="Yoshinaga Y."/>
            <person name="Zwiers L.-H."/>
            <person name="Turgeon B."/>
            <person name="Goodwin S."/>
            <person name="Spatafora J."/>
            <person name="Crous P."/>
            <person name="Grigoriev I."/>
        </authorList>
    </citation>
    <scope>NUCLEOTIDE SEQUENCE</scope>
    <source>
        <strain evidence="8">ATCC 36951</strain>
    </source>
</reference>
<dbReference type="CDD" id="cd00067">
    <property type="entry name" value="GAL4"/>
    <property type="match status" value="1"/>
</dbReference>
<organism evidence="8 9">
    <name type="scientific">Zasmidium cellare ATCC 36951</name>
    <dbReference type="NCBI Taxonomy" id="1080233"/>
    <lineage>
        <taxon>Eukaryota</taxon>
        <taxon>Fungi</taxon>
        <taxon>Dikarya</taxon>
        <taxon>Ascomycota</taxon>
        <taxon>Pezizomycotina</taxon>
        <taxon>Dothideomycetes</taxon>
        <taxon>Dothideomycetidae</taxon>
        <taxon>Mycosphaerellales</taxon>
        <taxon>Mycosphaerellaceae</taxon>
        <taxon>Zasmidium</taxon>
    </lineage>
</organism>
<dbReference type="InterPro" id="IPR036864">
    <property type="entry name" value="Zn2-C6_fun-type_DNA-bd_sf"/>
</dbReference>
<keyword evidence="6" id="KW-0539">Nucleus</keyword>
<sequence>MTIPVVRKRAKRPKTRTGCRTCRQRHIKCDEGRPACRKCIASNRECAGYDYVRPECKSQAVILPKGSQVGSVKLPTMYPVHRGPSSITLDEMTPVETYAFDFFRLQTVRQLPGSSWTLSWERLALQMGHHEPAVTHAAIALGSIHRALTFEAYKGPAGIDPEQHQFALSQYNKAMGYIRTYIETLDESCSDSDVEVVLLVSLLFFCFEVLHSEDARATMHLRTGLRILYERIRGSNPPATQYGDGEMKRTVIMKVTPRNNMDVILQTFVRLDGDLTIVGEDEPYLFPVCTEKMPSSFYNLDEAMVHLDAIASKTHDFCRDIVCLADREVVAKRRDFELLDDDMRNCLACAASRTISLEGEPQILKRMDEIKTDLAAWMAALACLSPATQRESQHLLTQIHFFYIWFVVSTWRDSTEMAVDRFDAQFHHILSLAEQYVDLHYDVTTSPHTKSTAEHQANFTRQAFTLGTDLVPCVAMIAFKTRTSSIRRRCVELLRKINLQGVFDSYFLASFVQLIWELEEKRARDLTGHAFGQDFQCHEVPEEARFVEIELSPMQYKHDFYKADVGRLVYATVGEEGELVANEEMFNVSRPPPQEHAPGSHHHVCKGEQYEGARLWALENARRSETLSRNSMTTITTVTTGSSSSPPEEEMLDAGERDSVMEGCGEDLAATSWGFPVVGADGEVGTGRAIQA</sequence>
<evidence type="ECO:0000256" key="3">
    <source>
        <dbReference type="ARBA" id="ARBA00023015"/>
    </source>
</evidence>
<keyword evidence="9" id="KW-1185">Reference proteome</keyword>
<evidence type="ECO:0000313" key="9">
    <source>
        <dbReference type="Proteomes" id="UP000799537"/>
    </source>
</evidence>
<dbReference type="Pfam" id="PF00172">
    <property type="entry name" value="Zn_clus"/>
    <property type="match status" value="1"/>
</dbReference>
<dbReference type="RefSeq" id="XP_033672654.1">
    <property type="nucleotide sequence ID" value="XM_033811527.1"/>
</dbReference>
<dbReference type="GO" id="GO:0003677">
    <property type="term" value="F:DNA binding"/>
    <property type="evidence" value="ECO:0007669"/>
    <property type="project" value="UniProtKB-KW"/>
</dbReference>
<name>A0A6A6CXK5_ZASCE</name>
<evidence type="ECO:0000256" key="5">
    <source>
        <dbReference type="ARBA" id="ARBA00023163"/>
    </source>
</evidence>
<proteinExistence type="predicted"/>
<dbReference type="OrthoDB" id="3598904at2759"/>
<dbReference type="Pfam" id="PF11951">
    <property type="entry name" value="Fungal_trans_2"/>
    <property type="match status" value="1"/>
</dbReference>
<keyword evidence="4" id="KW-0238">DNA-binding</keyword>
<keyword evidence="1" id="KW-0479">Metal-binding</keyword>
<evidence type="ECO:0000256" key="4">
    <source>
        <dbReference type="ARBA" id="ARBA00023125"/>
    </source>
</evidence>
<evidence type="ECO:0000256" key="2">
    <source>
        <dbReference type="ARBA" id="ARBA00022833"/>
    </source>
</evidence>
<dbReference type="PANTHER" id="PTHR36206:SF12">
    <property type="entry name" value="ASPERCRYPTIN BIOSYNTHESIS CLUSTER-SPECIFIC TRANSCRIPTION REGULATOR ATNN-RELATED"/>
    <property type="match status" value="1"/>
</dbReference>
<dbReference type="PANTHER" id="PTHR36206">
    <property type="entry name" value="ASPERCRYPTIN BIOSYNTHESIS CLUSTER-SPECIFIC TRANSCRIPTION REGULATOR ATNN-RELATED"/>
    <property type="match status" value="1"/>
</dbReference>
<dbReference type="Gene3D" id="4.10.240.10">
    <property type="entry name" value="Zn(2)-C6 fungal-type DNA-binding domain"/>
    <property type="match status" value="1"/>
</dbReference>
<dbReference type="InterPro" id="IPR021858">
    <property type="entry name" value="Fun_TF"/>
</dbReference>
<keyword evidence="2" id="KW-0862">Zinc</keyword>
<dbReference type="EMBL" id="ML993582">
    <property type="protein sequence ID" value="KAF2171765.1"/>
    <property type="molecule type" value="Genomic_DNA"/>
</dbReference>